<dbReference type="AlphaFoldDB" id="A0AAW8P9J7"/>
<gene>
    <name evidence="3" type="ORF">RJJ37_29585</name>
</gene>
<keyword evidence="4" id="KW-1185">Reference proteome</keyword>
<evidence type="ECO:0000313" key="4">
    <source>
        <dbReference type="Proteomes" id="UP001269402"/>
    </source>
</evidence>
<feature type="chain" id="PRO_5043398542" evidence="2">
    <location>
        <begin position="25"/>
        <end position="86"/>
    </location>
</feature>
<organism evidence="3 4">
    <name type="scientific">Rhizobium redzepovicii</name>
    <dbReference type="NCBI Taxonomy" id="2867518"/>
    <lineage>
        <taxon>Bacteria</taxon>
        <taxon>Pseudomonadati</taxon>
        <taxon>Pseudomonadota</taxon>
        <taxon>Alphaproteobacteria</taxon>
        <taxon>Hyphomicrobiales</taxon>
        <taxon>Rhizobiaceae</taxon>
        <taxon>Rhizobium/Agrobacterium group</taxon>
        <taxon>Rhizobium</taxon>
    </lineage>
</organism>
<proteinExistence type="predicted"/>
<protein>
    <submittedName>
        <fullName evidence="3">Uncharacterized protein</fullName>
    </submittedName>
</protein>
<feature type="signal peptide" evidence="2">
    <location>
        <begin position="1"/>
        <end position="24"/>
    </location>
</feature>
<keyword evidence="2" id="KW-0732">Signal</keyword>
<dbReference type="Proteomes" id="UP001269402">
    <property type="component" value="Unassembled WGS sequence"/>
</dbReference>
<comment type="caution">
    <text evidence="3">The sequence shown here is derived from an EMBL/GenBank/DDBJ whole genome shotgun (WGS) entry which is preliminary data.</text>
</comment>
<accession>A0AAW8P9J7</accession>
<reference evidence="4" key="1">
    <citation type="submission" date="2023-07" db="EMBL/GenBank/DDBJ databases">
        <title>Genomic characterization of faba bean (Vicia faba) microsymbionts in Mexican soils.</title>
        <authorList>
            <person name="Rivera Orduna F.N."/>
            <person name="Guevara-Luna J."/>
            <person name="Yan J."/>
            <person name="Arroyo-Herrera I."/>
            <person name="Li Y."/>
            <person name="Vasquez-Murrieta M.S."/>
            <person name="Wang E.T."/>
        </authorList>
    </citation>
    <scope>NUCLEOTIDE SEQUENCE [LARGE SCALE GENOMIC DNA]</scope>
    <source>
        <strain evidence="4">CH6</strain>
    </source>
</reference>
<keyword evidence="1" id="KW-0175">Coiled coil</keyword>
<evidence type="ECO:0000313" key="3">
    <source>
        <dbReference type="EMBL" id="MDR9763734.1"/>
    </source>
</evidence>
<evidence type="ECO:0000256" key="1">
    <source>
        <dbReference type="SAM" id="Coils"/>
    </source>
</evidence>
<feature type="coiled-coil region" evidence="1">
    <location>
        <begin position="50"/>
        <end position="86"/>
    </location>
</feature>
<dbReference type="EMBL" id="JAVLSH010000019">
    <property type="protein sequence ID" value="MDR9763734.1"/>
    <property type="molecule type" value="Genomic_DNA"/>
</dbReference>
<evidence type="ECO:0000256" key="2">
    <source>
        <dbReference type="SAM" id="SignalP"/>
    </source>
</evidence>
<sequence length="86" mass="9785">MKQVLITLGLLSLVLSSAIQPGFAQDASARQQAEQVARDALIRGQAEKARNDEIVRQQQLQQEIQRQQQEEEIRKLEEFARRAKTG</sequence>
<dbReference type="RefSeq" id="WP_310808686.1">
    <property type="nucleotide sequence ID" value="NZ_JAVLSH010000019.1"/>
</dbReference>
<name>A0AAW8P9J7_9HYPH</name>